<proteinExistence type="predicted"/>
<protein>
    <submittedName>
        <fullName evidence="1">Uncharacterized protein</fullName>
    </submittedName>
</protein>
<organism evidence="1 2">
    <name type="scientific">Providencia rettgeri</name>
    <dbReference type="NCBI Taxonomy" id="587"/>
    <lineage>
        <taxon>Bacteria</taxon>
        <taxon>Pseudomonadati</taxon>
        <taxon>Pseudomonadota</taxon>
        <taxon>Gammaproteobacteria</taxon>
        <taxon>Enterobacterales</taxon>
        <taxon>Morganellaceae</taxon>
        <taxon>Providencia</taxon>
    </lineage>
</organism>
<sequence>MSMLDINWEPSFGSVFTWFAMDKNGKIAVMINNGFGDLPKSLLAISNVTELLNNLNEYMWEESATFVNYPLNKGGSVILDLYSSCLYRHLPSRKEVEECIENELITSGHYSDTNLSVNKGFFIYQAIEGNNPGDDYPVGYEGETKMGDYFRYLMPTIYASIEDFPEELRHGIAVSDTIDFTVDQLFDNDKISEYFPRMYHG</sequence>
<evidence type="ECO:0000313" key="2">
    <source>
        <dbReference type="Proteomes" id="UP000216001"/>
    </source>
</evidence>
<dbReference type="EMBL" id="NOWC01000020">
    <property type="protein sequence ID" value="OZS73643.1"/>
    <property type="molecule type" value="Genomic_DNA"/>
</dbReference>
<dbReference type="OrthoDB" id="8613670at2"/>
<dbReference type="AlphaFoldDB" id="A0A264VQR3"/>
<evidence type="ECO:0000313" key="1">
    <source>
        <dbReference type="EMBL" id="OZS73643.1"/>
    </source>
</evidence>
<comment type="caution">
    <text evidence="1">The sequence shown here is derived from an EMBL/GenBank/DDBJ whole genome shotgun (WGS) entry which is preliminary data.</text>
</comment>
<name>A0A264VQR3_PRORE</name>
<dbReference type="RefSeq" id="WP_094962178.1">
    <property type="nucleotide sequence ID" value="NZ_NOWC01000020.1"/>
</dbReference>
<dbReference type="Proteomes" id="UP000216001">
    <property type="component" value="Unassembled WGS sequence"/>
</dbReference>
<reference evidence="1 2" key="1">
    <citation type="submission" date="2017-07" db="EMBL/GenBank/DDBJ databases">
        <title>blaIMP-27 on transferable plasmids in Proteus mirabilis and Providencia rettgeri.</title>
        <authorList>
            <person name="Potter R."/>
        </authorList>
    </citation>
    <scope>NUCLEOTIDE SEQUENCE [LARGE SCALE GENOMIC DNA]</scope>
    <source>
        <strain evidence="1 2">PR1</strain>
    </source>
</reference>
<gene>
    <name evidence="1" type="ORF">CHI95_16100</name>
</gene>
<accession>A0A264VQR3</accession>